<name>A0A699IKG3_TANCI</name>
<feature type="compositionally biased region" description="Basic and acidic residues" evidence="1">
    <location>
        <begin position="551"/>
        <end position="566"/>
    </location>
</feature>
<feature type="region of interest" description="Disordered" evidence="1">
    <location>
        <begin position="516"/>
        <end position="607"/>
    </location>
</feature>
<organism evidence="2">
    <name type="scientific">Tanacetum cinerariifolium</name>
    <name type="common">Dalmatian daisy</name>
    <name type="synonym">Chrysanthemum cinerariifolium</name>
    <dbReference type="NCBI Taxonomy" id="118510"/>
    <lineage>
        <taxon>Eukaryota</taxon>
        <taxon>Viridiplantae</taxon>
        <taxon>Streptophyta</taxon>
        <taxon>Embryophyta</taxon>
        <taxon>Tracheophyta</taxon>
        <taxon>Spermatophyta</taxon>
        <taxon>Magnoliopsida</taxon>
        <taxon>eudicotyledons</taxon>
        <taxon>Gunneridae</taxon>
        <taxon>Pentapetalae</taxon>
        <taxon>asterids</taxon>
        <taxon>campanulids</taxon>
        <taxon>Asterales</taxon>
        <taxon>Asteraceae</taxon>
        <taxon>Asteroideae</taxon>
        <taxon>Anthemideae</taxon>
        <taxon>Anthemidinae</taxon>
        <taxon>Tanacetum</taxon>
    </lineage>
</organism>
<feature type="compositionally biased region" description="Basic and acidic residues" evidence="1">
    <location>
        <begin position="358"/>
        <end position="374"/>
    </location>
</feature>
<reference evidence="2" key="1">
    <citation type="journal article" date="2019" name="Sci. Rep.">
        <title>Draft genome of Tanacetum cinerariifolium, the natural source of mosquito coil.</title>
        <authorList>
            <person name="Yamashiro T."/>
            <person name="Shiraishi A."/>
            <person name="Satake H."/>
            <person name="Nakayama K."/>
        </authorList>
    </citation>
    <scope>NUCLEOTIDE SEQUENCE</scope>
</reference>
<evidence type="ECO:0000313" key="2">
    <source>
        <dbReference type="EMBL" id="GEZ62646.1"/>
    </source>
</evidence>
<comment type="caution">
    <text evidence="2">The sequence shown here is derived from an EMBL/GenBank/DDBJ whole genome shotgun (WGS) entry which is preliminary data.</text>
</comment>
<feature type="compositionally biased region" description="Polar residues" evidence="1">
    <location>
        <begin position="598"/>
        <end position="607"/>
    </location>
</feature>
<evidence type="ECO:0000256" key="1">
    <source>
        <dbReference type="SAM" id="MobiDB-lite"/>
    </source>
</evidence>
<dbReference type="EMBL" id="BKCJ010302332">
    <property type="protein sequence ID" value="GEZ62646.1"/>
    <property type="molecule type" value="Genomic_DNA"/>
</dbReference>
<feature type="compositionally biased region" description="Acidic residues" evidence="1">
    <location>
        <begin position="391"/>
        <end position="402"/>
    </location>
</feature>
<gene>
    <name evidence="2" type="ORF">Tci_534619</name>
</gene>
<proteinExistence type="predicted"/>
<feature type="region of interest" description="Disordered" evidence="1">
    <location>
        <begin position="313"/>
        <end position="420"/>
    </location>
</feature>
<accession>A0A699IKG3</accession>
<sequence>MSSITAQQTKLDIKLVSKENRLDIRICNGRIPRRLTPREPTFQIVLDAIALTLCYPAFLITVDVPEVYMHQDIFQIFPRVPGRDFDALPSKENTVSFLRELDHTGEIILLNDVVVDQMHQPWRIFAALINRSLSGKTSGLDKLRLSRAQTLLGMYYQKNVDYVELLWEDFIYQIENRVYKKQEKINKIEMHTSKDDYLISTLRFVFAKESTQIYGAILPECLTNPAMKESKAYKTYLGYTAGVVPPKIAIKFKITSPSKKATDLPAIGIVIIEPPMETKYKRKEKVDVTHGKGIQLLSKVALTEEAQMKEVRKKSLRDFHKLQPSGSGTASEKPPRVDKIRPPVTSEGTGDKQGVLDVTKDESTESESDKKGSDSEQDTDGSESDSKFDQQDNDDDDDDDDDDKSKGDDNRGMDSDDVQYKKAGVEMTDAQQKKENLKITQEKVVKDAHVTIMTVAKEFKVSDASVSLSFDLASKFLNFSYIHPNDVEIVSPLDVHVDHEVPRIHTSTLLTVLVSTTPTPPPTIETTNIPSLIKKGSSTHSDRGLKKRKTSKDSEPTTSLKNKDSTSRSSKGTKSQPKSSGKFVHLEEPDFEVRDTDTPQGQEKNQVTHVSLMRKHRYVYLEEIVVRRADNVLYKFKEGDFLQLRINDIEDTLLLVVHNWLTNLSGYDVADIAIALRISTSPSLILQDQISEKDTLTLHTKTPKDSFMLMTQRNRLMHSDELYKFSDGTLTRLLSSLEDITKNIHGVLAEEKMEQIRKEKRSFYDQGHQQAAKGKEDNEEFGEICWW</sequence>
<dbReference type="AlphaFoldDB" id="A0A699IKG3"/>
<protein>
    <submittedName>
        <fullName evidence="2">Uncharacterized protein</fullName>
    </submittedName>
</protein>
<feature type="compositionally biased region" description="Polar residues" evidence="1">
    <location>
        <begin position="567"/>
        <end position="579"/>
    </location>
</feature>
<feature type="compositionally biased region" description="Basic and acidic residues" evidence="1">
    <location>
        <begin position="403"/>
        <end position="420"/>
    </location>
</feature>
<feature type="compositionally biased region" description="Basic and acidic residues" evidence="1">
    <location>
        <begin position="584"/>
        <end position="597"/>
    </location>
</feature>